<dbReference type="Gene3D" id="3.40.640.10">
    <property type="entry name" value="Type I PLP-dependent aspartate aminotransferase-like (Major domain)"/>
    <property type="match status" value="1"/>
</dbReference>
<reference evidence="7" key="3">
    <citation type="submission" date="2018-03" db="EMBL/GenBank/DDBJ databases">
        <authorList>
            <person name="Jeon C.O."/>
        </authorList>
    </citation>
    <scope>NUCLEOTIDE SEQUENCE</scope>
    <source>
        <strain evidence="7">JCM 31126</strain>
    </source>
</reference>
<dbReference type="AlphaFoldDB" id="A0AA38CWY6"/>
<dbReference type="EMBL" id="CP027783">
    <property type="protein sequence ID" value="AYW47171.1"/>
    <property type="molecule type" value="Genomic_DNA"/>
</dbReference>
<dbReference type="NCBIfam" id="TIGR04350">
    <property type="entry name" value="C_S_lyase_PatB"/>
    <property type="match status" value="1"/>
</dbReference>
<keyword evidence="4" id="KW-0456">Lyase</keyword>
<evidence type="ECO:0000256" key="1">
    <source>
        <dbReference type="ARBA" id="ARBA00001933"/>
    </source>
</evidence>
<comment type="similarity">
    <text evidence="5">Belongs to the class-II pyridoxal-phosphate-dependent aminotransferase family. MalY/PatB cystathionine beta-lyase subfamily.</text>
</comment>
<evidence type="ECO:0000313" key="10">
    <source>
        <dbReference type="EMBL" id="GMA73376.1"/>
    </source>
</evidence>
<evidence type="ECO:0000313" key="11">
    <source>
        <dbReference type="Proteomes" id="UP000268310"/>
    </source>
</evidence>
<dbReference type="KEGG" id="too:C7K38_01570"/>
<dbReference type="GO" id="GO:0047804">
    <property type="term" value="F:cysteine-S-conjugate beta-lyase activity"/>
    <property type="evidence" value="ECO:0007669"/>
    <property type="project" value="UniProtKB-EC"/>
</dbReference>
<name>A0AA38CWY6_9ENTE</name>
<sequence>MSQFDQIIDRKNTQSVKWDTLEASYHRNDLLPMWVADMDFQAPEAVQSAFQSYLNQGVFGYTIVPDSFYDAVIAWQKKRHSFTVKKDEILLSSGVVPSIALSVQAYTHPGDAVLIHDPVYPPFAQVVEENNRKLIRSQLYTDDKFVMDFAEMERLIQEEDVKLFVLCNPHNPGGRVWSQAELQRIGDLCKKYQVTVVSDEIHQDIVYQPETFTTFQNADPSFKDFSIILTAATKTFNLAGIKNSMVFIKNPDLKQAFEKIQKQNHQDEINTFGVIGTQAAYEGGSQWLDELLEYLQENINYAYNFFQNTLPNVKVSKPEATYLMWLDFSAYHLSDNQLEDKLVQEAKVVLNPGISYGEKGSQHMRINIACPRATLKEGLERIASAFR</sequence>
<reference evidence="8 12" key="2">
    <citation type="journal article" date="2014" name="Int. J. Syst. Evol. Microbiol.">
        <title>Complete genome sequence of Corynebacterium casei LMG S-19264T (=DSM 44701T), isolated from a smear-ripened cheese.</title>
        <authorList>
            <consortium name="US DOE Joint Genome Institute (JGI-PGF)"/>
            <person name="Walter F."/>
            <person name="Albersmeier A."/>
            <person name="Kalinowski J."/>
            <person name="Ruckert C."/>
        </authorList>
    </citation>
    <scope>NUCLEOTIDE SEQUENCE [LARGE SCALE GENOMIC DNA]</scope>
    <source>
        <strain evidence="8 12">NBRC 114545</strain>
    </source>
</reference>
<gene>
    <name evidence="7" type="ORF">C7K38_01570</name>
    <name evidence="8" type="ORF">GCM10025885_00230</name>
    <name evidence="9" type="ORF">GCM10025885_23630</name>
    <name evidence="10" type="ORF">GCM10025885_24250</name>
</gene>
<evidence type="ECO:0000259" key="6">
    <source>
        <dbReference type="Pfam" id="PF00155"/>
    </source>
</evidence>
<dbReference type="PANTHER" id="PTHR43525:SF1">
    <property type="entry name" value="PROTEIN MALY"/>
    <property type="match status" value="1"/>
</dbReference>
<dbReference type="InterPro" id="IPR027619">
    <property type="entry name" value="C-S_lyase_PatB-like"/>
</dbReference>
<dbReference type="RefSeq" id="WP_123934165.1">
    <property type="nucleotide sequence ID" value="NZ_BSUW01000001.1"/>
</dbReference>
<keyword evidence="3" id="KW-0663">Pyridoxal phosphate</keyword>
<proteinExistence type="inferred from homology"/>
<dbReference type="EMBL" id="BSUW01000001">
    <property type="protein sequence ID" value="GMA70974.1"/>
    <property type="molecule type" value="Genomic_DNA"/>
</dbReference>
<dbReference type="Gene3D" id="3.90.1150.10">
    <property type="entry name" value="Aspartate Aminotransferase, domain 1"/>
    <property type="match status" value="1"/>
</dbReference>
<dbReference type="GO" id="GO:0030170">
    <property type="term" value="F:pyridoxal phosphate binding"/>
    <property type="evidence" value="ECO:0007669"/>
    <property type="project" value="InterPro"/>
</dbReference>
<reference evidence="8" key="4">
    <citation type="submission" date="2023-02" db="EMBL/GenBank/DDBJ databases">
        <authorList>
            <person name="Sun Q."/>
            <person name="Mori K."/>
        </authorList>
    </citation>
    <scope>NUCLEOTIDE SEQUENCE</scope>
    <source>
        <strain evidence="8">NBRC 114545</strain>
    </source>
</reference>
<feature type="domain" description="Aminotransferase class I/classII large" evidence="6">
    <location>
        <begin position="41"/>
        <end position="382"/>
    </location>
</feature>
<dbReference type="CDD" id="cd00609">
    <property type="entry name" value="AAT_like"/>
    <property type="match status" value="1"/>
</dbReference>
<dbReference type="InterPro" id="IPR015422">
    <property type="entry name" value="PyrdxlP-dep_Trfase_small"/>
</dbReference>
<dbReference type="InterPro" id="IPR051798">
    <property type="entry name" value="Class-II_PLP-Dep_Aminotrans"/>
</dbReference>
<dbReference type="EC" id="4.4.1.13" evidence="2"/>
<dbReference type="InterPro" id="IPR015421">
    <property type="entry name" value="PyrdxlP-dep_Trfase_major"/>
</dbReference>
<dbReference type="InterPro" id="IPR004839">
    <property type="entry name" value="Aminotransferase_I/II_large"/>
</dbReference>
<dbReference type="EMBL" id="BSUW01000001">
    <property type="protein sequence ID" value="GMA73314.1"/>
    <property type="molecule type" value="Genomic_DNA"/>
</dbReference>
<evidence type="ECO:0000256" key="3">
    <source>
        <dbReference type="ARBA" id="ARBA00022898"/>
    </source>
</evidence>
<keyword evidence="7" id="KW-0808">Transferase</keyword>
<dbReference type="EMBL" id="BSUW01000002">
    <property type="protein sequence ID" value="GMA73376.1"/>
    <property type="molecule type" value="Genomic_DNA"/>
</dbReference>
<evidence type="ECO:0000313" key="7">
    <source>
        <dbReference type="EMBL" id="AYW47171.1"/>
    </source>
</evidence>
<dbReference type="Proteomes" id="UP001157039">
    <property type="component" value="Unassembled WGS sequence"/>
</dbReference>
<evidence type="ECO:0000313" key="8">
    <source>
        <dbReference type="EMBL" id="GMA70974.1"/>
    </source>
</evidence>
<evidence type="ECO:0000256" key="5">
    <source>
        <dbReference type="ARBA" id="ARBA00037974"/>
    </source>
</evidence>
<protein>
    <recommendedName>
        <fullName evidence="2">cysteine-S-conjugate beta-lyase</fullName>
        <ecNumber evidence="2">4.4.1.13</ecNumber>
    </recommendedName>
</protein>
<comment type="cofactor">
    <cofactor evidence="1">
        <name>pyridoxal 5'-phosphate</name>
        <dbReference type="ChEBI" id="CHEBI:597326"/>
    </cofactor>
</comment>
<evidence type="ECO:0000313" key="12">
    <source>
        <dbReference type="Proteomes" id="UP001157039"/>
    </source>
</evidence>
<evidence type="ECO:0000256" key="2">
    <source>
        <dbReference type="ARBA" id="ARBA00012224"/>
    </source>
</evidence>
<dbReference type="Proteomes" id="UP000268310">
    <property type="component" value="Chromosome"/>
</dbReference>
<accession>A0AA38CWY6</accession>
<keyword evidence="11" id="KW-1185">Reference proteome</keyword>
<reference evidence="7 11" key="1">
    <citation type="journal article" date="2012" name="Int. J. Syst. Evol. Microbiol.">
        <title>Characterization of Tetragenococcus strains from sugar thick juice reveals a novel species, Tetragenococcus osmophilus sp. nov., and divides Tetragenococcus halophilus into two subspecies, T. halophilus subsp. halophilus subsp. nov. and T. halophilus subsp. flandriensis subsp. nov.</title>
        <authorList>
            <person name="Juste A."/>
            <person name="Van Trappen S."/>
            <person name="Verreth C."/>
            <person name="Cleenwerck I."/>
            <person name="De Vos P."/>
            <person name="Lievens B."/>
            <person name="Willems K.A."/>
        </authorList>
    </citation>
    <scope>NUCLEOTIDE SEQUENCE [LARGE SCALE GENOMIC DNA]</scope>
    <source>
        <strain evidence="7 11">JCM 31126</strain>
    </source>
</reference>
<dbReference type="SUPFAM" id="SSF53383">
    <property type="entry name" value="PLP-dependent transferases"/>
    <property type="match status" value="1"/>
</dbReference>
<dbReference type="PANTHER" id="PTHR43525">
    <property type="entry name" value="PROTEIN MALY"/>
    <property type="match status" value="1"/>
</dbReference>
<dbReference type="Pfam" id="PF00155">
    <property type="entry name" value="Aminotran_1_2"/>
    <property type="match status" value="1"/>
</dbReference>
<keyword evidence="7" id="KW-0032">Aminotransferase</keyword>
<organism evidence="8 12">
    <name type="scientific">Tetragenococcus osmophilus</name>
    <dbReference type="NCBI Taxonomy" id="526944"/>
    <lineage>
        <taxon>Bacteria</taxon>
        <taxon>Bacillati</taxon>
        <taxon>Bacillota</taxon>
        <taxon>Bacilli</taxon>
        <taxon>Lactobacillales</taxon>
        <taxon>Enterococcaceae</taxon>
        <taxon>Tetragenococcus</taxon>
    </lineage>
</organism>
<dbReference type="InterPro" id="IPR015424">
    <property type="entry name" value="PyrdxlP-dep_Trfase"/>
</dbReference>
<dbReference type="GO" id="GO:0008483">
    <property type="term" value="F:transaminase activity"/>
    <property type="evidence" value="ECO:0007669"/>
    <property type="project" value="UniProtKB-KW"/>
</dbReference>
<evidence type="ECO:0000313" key="9">
    <source>
        <dbReference type="EMBL" id="GMA73314.1"/>
    </source>
</evidence>
<evidence type="ECO:0000256" key="4">
    <source>
        <dbReference type="ARBA" id="ARBA00023239"/>
    </source>
</evidence>